<accession>A0A418MF51</accession>
<dbReference type="OrthoDB" id="976354at2"/>
<reference evidence="2 3" key="1">
    <citation type="submission" date="2018-08" db="EMBL/GenBank/DDBJ databases">
        <title>Fibrisoma montanum sp. nov., isolated from Danxia mountain soil.</title>
        <authorList>
            <person name="Huang Y."/>
        </authorList>
    </citation>
    <scope>NUCLEOTIDE SEQUENCE [LARGE SCALE GENOMIC DNA]</scope>
    <source>
        <strain evidence="2 3">HYT19</strain>
    </source>
</reference>
<dbReference type="GO" id="GO:0006508">
    <property type="term" value="P:proteolysis"/>
    <property type="evidence" value="ECO:0007669"/>
    <property type="project" value="InterPro"/>
</dbReference>
<organism evidence="2 3">
    <name type="scientific">Fibrisoma montanum</name>
    <dbReference type="NCBI Taxonomy" id="2305895"/>
    <lineage>
        <taxon>Bacteria</taxon>
        <taxon>Pseudomonadati</taxon>
        <taxon>Bacteroidota</taxon>
        <taxon>Cytophagia</taxon>
        <taxon>Cytophagales</taxon>
        <taxon>Spirosomataceae</taxon>
        <taxon>Fibrisoma</taxon>
    </lineage>
</organism>
<dbReference type="Proteomes" id="UP000283523">
    <property type="component" value="Unassembled WGS sequence"/>
</dbReference>
<evidence type="ECO:0000313" key="2">
    <source>
        <dbReference type="EMBL" id="RIV25424.1"/>
    </source>
</evidence>
<gene>
    <name evidence="2" type="ORF">DYU11_08995</name>
</gene>
<dbReference type="EMBL" id="QXED01000002">
    <property type="protein sequence ID" value="RIV25424.1"/>
    <property type="molecule type" value="Genomic_DNA"/>
</dbReference>
<protein>
    <recommendedName>
        <fullName evidence="1">Peptidase C14 caspase domain-containing protein</fullName>
    </recommendedName>
</protein>
<sequence>MLAKIGILIFFLWFQMEMAHGQNLYVFSVIETNAAKRPNKILDAERLRAFTTEIAKYGNYTLHWYDFGDSANFTPQVIRKTIETFSPRSSEIDMIWFYYAGKGYCDGPKAWPTLQLNGGDLPVRDLLARFRAKPVRTLLVTADCNNKPSHSSSLFENDERTVSTQQFVSTIVRPTVTNPALTDLPDMTIVATYESLFKAKDLRQIIIMTSANRGQRAYSSLKQGSVWLMAFTHAVSNLIKSQSYGQSPWKYVQENIVQITQSKTKNRQTPLISRQTITCCETESTN</sequence>
<comment type="caution">
    <text evidence="2">The sequence shown here is derived from an EMBL/GenBank/DDBJ whole genome shotgun (WGS) entry which is preliminary data.</text>
</comment>
<dbReference type="Pfam" id="PF00656">
    <property type="entry name" value="Peptidase_C14"/>
    <property type="match status" value="1"/>
</dbReference>
<name>A0A418MF51_9BACT</name>
<dbReference type="Gene3D" id="3.40.50.1460">
    <property type="match status" value="1"/>
</dbReference>
<dbReference type="InterPro" id="IPR011600">
    <property type="entry name" value="Pept_C14_caspase"/>
</dbReference>
<dbReference type="GO" id="GO:0004197">
    <property type="term" value="F:cysteine-type endopeptidase activity"/>
    <property type="evidence" value="ECO:0007669"/>
    <property type="project" value="InterPro"/>
</dbReference>
<keyword evidence="3" id="KW-1185">Reference proteome</keyword>
<evidence type="ECO:0000259" key="1">
    <source>
        <dbReference type="Pfam" id="PF00656"/>
    </source>
</evidence>
<proteinExistence type="predicted"/>
<feature type="domain" description="Peptidase C14 caspase" evidence="1">
    <location>
        <begin position="34"/>
        <end position="278"/>
    </location>
</feature>
<dbReference type="RefSeq" id="WP_119667306.1">
    <property type="nucleotide sequence ID" value="NZ_QXED01000002.1"/>
</dbReference>
<dbReference type="AlphaFoldDB" id="A0A418MF51"/>
<evidence type="ECO:0000313" key="3">
    <source>
        <dbReference type="Proteomes" id="UP000283523"/>
    </source>
</evidence>